<dbReference type="EMBL" id="JASPKY010000056">
    <property type="protein sequence ID" value="KAK9744630.1"/>
    <property type="molecule type" value="Genomic_DNA"/>
</dbReference>
<feature type="compositionally biased region" description="Polar residues" evidence="1">
    <location>
        <begin position="112"/>
        <end position="121"/>
    </location>
</feature>
<keyword evidence="2" id="KW-0472">Membrane</keyword>
<name>A0AAW1MFQ3_POPJA</name>
<reference evidence="3" key="1">
    <citation type="submission" date="2023-05" db="EMBL/GenBank/DDBJ databases">
        <authorList>
            <person name="Nardi F."/>
            <person name="Carapelli A."/>
            <person name="Cucini C."/>
        </authorList>
    </citation>
    <scope>NUCLEOTIDE SEQUENCE</scope>
    <source>
        <strain evidence="3">DMR45628</strain>
        <tissue evidence="3">Testes</tissue>
    </source>
</reference>
<feature type="region of interest" description="Disordered" evidence="1">
    <location>
        <begin position="150"/>
        <end position="183"/>
    </location>
</feature>
<feature type="transmembrane region" description="Helical" evidence="2">
    <location>
        <begin position="453"/>
        <end position="477"/>
    </location>
</feature>
<evidence type="ECO:0000256" key="2">
    <source>
        <dbReference type="SAM" id="Phobius"/>
    </source>
</evidence>
<sequence>MAHDHLDMHIVLNEDSIDLRQETFEKLSSKNRSPRRTTSHQVISPSQISGELKDRKPLRVNGLRKLANNLYYGEQSHMLQKNKILTRPKQRNRATSADPRFRRERSPIYSKEASQTQSDSQVMDLPTQFKKKKTKTHSDTKFIIESTSTTKRTIPKPNGPYPADQSEPINCKPNVNSEVKHSPRHEDYFRKTISDKNSIKYGGVGNIYSYDTLTQSNMEQSTMTEEIKSTPTAMDCKSLYQSAMTDIDIAKNNSDTAFCHTTGQYLDDKETSNMYFKKQSELENLSRKPMVDLATRRLNTSYSISHADSDKKPFWDDPRLIEKYSRLLKPVSVHKSKSSLTLPLTKPIPNSIHTSTKSRPSTCTRCVCANLCSELEGVYPPYEEISENTINYEKIKTKLYNTMRSNYYLAAFFMIGSVCGLLLVTLVVWVLANDIIWSYLGKQEPPKLTGLKWLSAYIGGAILHSIHIVFNTFYYMITVPRNEVFDLLKIEEAT</sequence>
<feature type="transmembrane region" description="Helical" evidence="2">
    <location>
        <begin position="407"/>
        <end position="432"/>
    </location>
</feature>
<evidence type="ECO:0000313" key="3">
    <source>
        <dbReference type="EMBL" id="KAK9744631.1"/>
    </source>
</evidence>
<organism evidence="3 4">
    <name type="scientific">Popillia japonica</name>
    <name type="common">Japanese beetle</name>
    <dbReference type="NCBI Taxonomy" id="7064"/>
    <lineage>
        <taxon>Eukaryota</taxon>
        <taxon>Metazoa</taxon>
        <taxon>Ecdysozoa</taxon>
        <taxon>Arthropoda</taxon>
        <taxon>Hexapoda</taxon>
        <taxon>Insecta</taxon>
        <taxon>Pterygota</taxon>
        <taxon>Neoptera</taxon>
        <taxon>Endopterygota</taxon>
        <taxon>Coleoptera</taxon>
        <taxon>Polyphaga</taxon>
        <taxon>Scarabaeiformia</taxon>
        <taxon>Scarabaeidae</taxon>
        <taxon>Rutelinae</taxon>
        <taxon>Popillia</taxon>
    </lineage>
</organism>
<comment type="caution">
    <text evidence="3">The sequence shown here is derived from an EMBL/GenBank/DDBJ whole genome shotgun (WGS) entry which is preliminary data.</text>
</comment>
<protein>
    <submittedName>
        <fullName evidence="3">Uncharacterized protein</fullName>
    </submittedName>
</protein>
<keyword evidence="2" id="KW-1133">Transmembrane helix</keyword>
<keyword evidence="4" id="KW-1185">Reference proteome</keyword>
<feature type="region of interest" description="Disordered" evidence="1">
    <location>
        <begin position="81"/>
        <end position="122"/>
    </location>
</feature>
<evidence type="ECO:0000256" key="1">
    <source>
        <dbReference type="SAM" id="MobiDB-lite"/>
    </source>
</evidence>
<proteinExistence type="predicted"/>
<gene>
    <name evidence="3" type="ORF">QE152_g7588</name>
</gene>
<feature type="region of interest" description="Disordered" evidence="1">
    <location>
        <begin position="26"/>
        <end position="56"/>
    </location>
</feature>
<dbReference type="EMBL" id="JASPKY010000056">
    <property type="protein sequence ID" value="KAK9744631.1"/>
    <property type="molecule type" value="Genomic_DNA"/>
</dbReference>
<evidence type="ECO:0000313" key="4">
    <source>
        <dbReference type="Proteomes" id="UP001458880"/>
    </source>
</evidence>
<dbReference type="Proteomes" id="UP001458880">
    <property type="component" value="Unassembled WGS sequence"/>
</dbReference>
<feature type="compositionally biased region" description="Polar residues" evidence="1">
    <location>
        <begin position="39"/>
        <end position="49"/>
    </location>
</feature>
<accession>A0AAW1MFQ3</accession>
<reference evidence="3 4" key="2">
    <citation type="journal article" date="2024" name="BMC Genomics">
        <title>De novo assembly and annotation of Popillia japonica's genome with initial clues to its potential as an invasive pest.</title>
        <authorList>
            <person name="Cucini C."/>
            <person name="Boschi S."/>
            <person name="Funari R."/>
            <person name="Cardaioli E."/>
            <person name="Iannotti N."/>
            <person name="Marturano G."/>
            <person name="Paoli F."/>
            <person name="Bruttini M."/>
            <person name="Carapelli A."/>
            <person name="Frati F."/>
            <person name="Nardi F."/>
        </authorList>
    </citation>
    <scope>NUCLEOTIDE SEQUENCE [LARGE SCALE GENOMIC DNA]</scope>
    <source>
        <strain evidence="3">DMR45628</strain>
    </source>
</reference>
<dbReference type="AlphaFoldDB" id="A0AAW1MFQ3"/>
<keyword evidence="2" id="KW-0812">Transmembrane</keyword>